<name>A0ABW8CBK3_9ACTN</name>
<dbReference type="SMART" id="SM00331">
    <property type="entry name" value="PP2C_SIG"/>
    <property type="match status" value="1"/>
</dbReference>
<dbReference type="InterPro" id="IPR035965">
    <property type="entry name" value="PAS-like_dom_sf"/>
</dbReference>
<protein>
    <submittedName>
        <fullName evidence="4">SpoIIE family protein phosphatase</fullName>
    </submittedName>
</protein>
<dbReference type="CDD" id="cd00130">
    <property type="entry name" value="PAS"/>
    <property type="match status" value="2"/>
</dbReference>
<accession>A0ABW8CBK3</accession>
<dbReference type="Pfam" id="PF13185">
    <property type="entry name" value="GAF_2"/>
    <property type="match status" value="2"/>
</dbReference>
<dbReference type="Gene3D" id="3.60.40.10">
    <property type="entry name" value="PPM-type phosphatase domain"/>
    <property type="match status" value="1"/>
</dbReference>
<dbReference type="SUPFAM" id="SSF81606">
    <property type="entry name" value="PP2C-like"/>
    <property type="match status" value="1"/>
</dbReference>
<dbReference type="InterPro" id="IPR000014">
    <property type="entry name" value="PAS"/>
</dbReference>
<dbReference type="Gene3D" id="3.30.450.20">
    <property type="entry name" value="PAS domain"/>
    <property type="match status" value="2"/>
</dbReference>
<dbReference type="RefSeq" id="WP_399653423.1">
    <property type="nucleotide sequence ID" value="NZ_JBITYG010000008.1"/>
</dbReference>
<dbReference type="PANTHER" id="PTHR43156">
    <property type="entry name" value="STAGE II SPORULATION PROTEIN E-RELATED"/>
    <property type="match status" value="1"/>
</dbReference>
<dbReference type="InterPro" id="IPR001932">
    <property type="entry name" value="PPM-type_phosphatase-like_dom"/>
</dbReference>
<dbReference type="SMART" id="SM00091">
    <property type="entry name" value="PAS"/>
    <property type="match status" value="2"/>
</dbReference>
<feature type="region of interest" description="Disordered" evidence="2">
    <location>
        <begin position="1"/>
        <end position="48"/>
    </location>
</feature>
<sequence length="858" mass="90560">MTAQATADGAATAQATADGAATAQATVGGAERARPPAPAQERDGRDERDDLLAAAVRKVLRDTDAYCGMVYLRSRDRRSLVLSTVAGVPVSALGSFRRISVRSPLPAPMAYRTGRSVCLSGTEETLRRFPQLLVGLPYSFASVCAPIVAGKETFGVLCGLWTPSAVGLPPGARRHLRSAANRLGALLAELTAQGDRVEGGGDTAVIELPTSAATAIRLGLFDWNLTTGTVAADDELCAIFDWAADQFDGRAETLAARIHPEDLPGFCSAARSALADGRGLATRLRVAAGPNRSRTIEVRARASETAAGQDRDHLFGTVLDTGTGVAAAEAVERLRQGILSLDPDGRITYANLGAELLLGAHREEMLGRQLWDCLSWLSDPAYEDSHRAAMISRQSTAYLACRPPDRWLAFAFYPDAHGVTGTVVPAKAPPEHDAPAPQPPEAEQTPAAAFGPSTPARRTGVGAIYRLLELASTLTQAVTVHEVCTAVAEQILPAFGGQELAIYVVGGNRLNLAHQVGYPEAFLDRFEGTPMGARLPGVETLSTGAPIFFASVDELSGAYPGIPLDEMCAWAFLPLIASGHPVGSCILGFDEPHPFTSEERGVLTALGGLIAQALERARLYDTEFALARGLQNALLPHRLPEVPGVAIAARYLPGTQSMEIGGDWYDAIVTAQGLCLVIGDVEGHSVAAAATMGQLRSAVRAFATSGCEPNEVLVRTNRLLAELDPGLLASCCLIQLDRTAGRARIARAGHLPPLLRHADGHTDVLEFAGGALLGVDPQAEYPISELVPPPGSVLALYTDGLVEEPGIPIDEGIDRLRVSLAHADESSLEELADRLLTDARRSTHRADDVALLLTAFDA</sequence>
<dbReference type="Proteomes" id="UP001614394">
    <property type="component" value="Unassembled WGS sequence"/>
</dbReference>
<dbReference type="InterPro" id="IPR013656">
    <property type="entry name" value="PAS_4"/>
</dbReference>
<gene>
    <name evidence="4" type="ORF">ACIGXA_25180</name>
</gene>
<dbReference type="Pfam" id="PF07228">
    <property type="entry name" value="SpoIIE"/>
    <property type="match status" value="1"/>
</dbReference>
<dbReference type="InterPro" id="IPR052016">
    <property type="entry name" value="Bact_Sigma-Reg"/>
</dbReference>
<evidence type="ECO:0000259" key="3">
    <source>
        <dbReference type="PROSITE" id="PS50112"/>
    </source>
</evidence>
<feature type="domain" description="PAS" evidence="3">
    <location>
        <begin position="329"/>
        <end position="370"/>
    </location>
</feature>
<proteinExistence type="predicted"/>
<evidence type="ECO:0000313" key="5">
    <source>
        <dbReference type="Proteomes" id="UP001614394"/>
    </source>
</evidence>
<evidence type="ECO:0000313" key="4">
    <source>
        <dbReference type="EMBL" id="MFI9103819.1"/>
    </source>
</evidence>
<keyword evidence="5" id="KW-1185">Reference proteome</keyword>
<dbReference type="Pfam" id="PF08448">
    <property type="entry name" value="PAS_4"/>
    <property type="match status" value="1"/>
</dbReference>
<feature type="compositionally biased region" description="Low complexity" evidence="2">
    <location>
        <begin position="1"/>
        <end position="30"/>
    </location>
</feature>
<dbReference type="InterPro" id="IPR036457">
    <property type="entry name" value="PPM-type-like_dom_sf"/>
</dbReference>
<comment type="caution">
    <text evidence="4">The sequence shown here is derived from an EMBL/GenBank/DDBJ whole genome shotgun (WGS) entry which is preliminary data.</text>
</comment>
<evidence type="ECO:0000256" key="2">
    <source>
        <dbReference type="SAM" id="MobiDB-lite"/>
    </source>
</evidence>
<dbReference type="EMBL" id="JBITYG010000008">
    <property type="protein sequence ID" value="MFI9103819.1"/>
    <property type="molecule type" value="Genomic_DNA"/>
</dbReference>
<dbReference type="InterPro" id="IPR003018">
    <property type="entry name" value="GAF"/>
</dbReference>
<dbReference type="SMART" id="SM00065">
    <property type="entry name" value="GAF"/>
    <property type="match status" value="2"/>
</dbReference>
<evidence type="ECO:0000256" key="1">
    <source>
        <dbReference type="ARBA" id="ARBA00022801"/>
    </source>
</evidence>
<dbReference type="InterPro" id="IPR029016">
    <property type="entry name" value="GAF-like_dom_sf"/>
</dbReference>
<dbReference type="SUPFAM" id="SSF55781">
    <property type="entry name" value="GAF domain-like"/>
    <property type="match status" value="2"/>
</dbReference>
<feature type="region of interest" description="Disordered" evidence="2">
    <location>
        <begin position="426"/>
        <end position="455"/>
    </location>
</feature>
<dbReference type="PROSITE" id="PS50112">
    <property type="entry name" value="PAS"/>
    <property type="match status" value="1"/>
</dbReference>
<organism evidence="4 5">
    <name type="scientific">Streptomyces fildesensis</name>
    <dbReference type="NCBI Taxonomy" id="375757"/>
    <lineage>
        <taxon>Bacteria</taxon>
        <taxon>Bacillati</taxon>
        <taxon>Actinomycetota</taxon>
        <taxon>Actinomycetes</taxon>
        <taxon>Kitasatosporales</taxon>
        <taxon>Streptomycetaceae</taxon>
        <taxon>Streptomyces</taxon>
    </lineage>
</organism>
<dbReference type="PANTHER" id="PTHR43156:SF2">
    <property type="entry name" value="STAGE II SPORULATION PROTEIN E"/>
    <property type="match status" value="1"/>
</dbReference>
<keyword evidence="1" id="KW-0378">Hydrolase</keyword>
<dbReference type="SUPFAM" id="SSF55785">
    <property type="entry name" value="PYP-like sensor domain (PAS domain)"/>
    <property type="match status" value="2"/>
</dbReference>
<dbReference type="Gene3D" id="3.30.450.40">
    <property type="match status" value="2"/>
</dbReference>
<reference evidence="4 5" key="1">
    <citation type="submission" date="2024-10" db="EMBL/GenBank/DDBJ databases">
        <title>The Natural Products Discovery Center: Release of the First 8490 Sequenced Strains for Exploring Actinobacteria Biosynthetic Diversity.</title>
        <authorList>
            <person name="Kalkreuter E."/>
            <person name="Kautsar S.A."/>
            <person name="Yang D."/>
            <person name="Bader C.D."/>
            <person name="Teijaro C.N."/>
            <person name="Fluegel L."/>
            <person name="Davis C.M."/>
            <person name="Simpson J.R."/>
            <person name="Lauterbach L."/>
            <person name="Steele A.D."/>
            <person name="Gui C."/>
            <person name="Meng S."/>
            <person name="Li G."/>
            <person name="Viehrig K."/>
            <person name="Ye F."/>
            <person name="Su P."/>
            <person name="Kiefer A.F."/>
            <person name="Nichols A."/>
            <person name="Cepeda A.J."/>
            <person name="Yan W."/>
            <person name="Fan B."/>
            <person name="Jiang Y."/>
            <person name="Adhikari A."/>
            <person name="Zheng C.-J."/>
            <person name="Schuster L."/>
            <person name="Cowan T.M."/>
            <person name="Smanski M.J."/>
            <person name="Chevrette M.G."/>
            <person name="De Carvalho L.P.S."/>
            <person name="Shen B."/>
        </authorList>
    </citation>
    <scope>NUCLEOTIDE SEQUENCE [LARGE SCALE GENOMIC DNA]</scope>
    <source>
        <strain evidence="4 5">NPDC053399</strain>
    </source>
</reference>